<gene>
    <name evidence="1" type="ORF">CHRY9390_01699</name>
</gene>
<dbReference type="InterPro" id="IPR035093">
    <property type="entry name" value="RelE/ParE_toxin_dom_sf"/>
</dbReference>
<proteinExistence type="predicted"/>
<name>A0A9N8QSH3_9FLAO</name>
<evidence type="ECO:0008006" key="3">
    <source>
        <dbReference type="Google" id="ProtNLM"/>
    </source>
</evidence>
<reference evidence="1" key="1">
    <citation type="submission" date="2020-12" db="EMBL/GenBank/DDBJ databases">
        <authorList>
            <person name="Rodrigo-Torres L."/>
            <person name="Arahal R. D."/>
            <person name="Lucena T."/>
        </authorList>
    </citation>
    <scope>NUCLEOTIDE SEQUENCE</scope>
    <source>
        <strain evidence="1">CECT 9390</strain>
    </source>
</reference>
<comment type="caution">
    <text evidence="1">The sequence shown here is derived from an EMBL/GenBank/DDBJ whole genome shotgun (WGS) entry which is preliminary data.</text>
</comment>
<dbReference type="EMBL" id="CAJIMS010000001">
    <property type="protein sequence ID" value="CAD7807690.1"/>
    <property type="molecule type" value="Genomic_DNA"/>
</dbReference>
<sequence>MAFEIFQYPEADEDILNAIDYYKEISNSVLSSFEKELSKAYGKLERNPFFQIRYDDVRVLPFRKFPYVVLFHVDEVKKFVYVVSVFCTHQNPEKHP</sequence>
<organism evidence="1 2">
    <name type="scientific">Chryseobacterium aquaeductus</name>
    <dbReference type="NCBI Taxonomy" id="2675056"/>
    <lineage>
        <taxon>Bacteria</taxon>
        <taxon>Pseudomonadati</taxon>
        <taxon>Bacteroidota</taxon>
        <taxon>Flavobacteriia</taxon>
        <taxon>Flavobacteriales</taxon>
        <taxon>Weeksellaceae</taxon>
        <taxon>Chryseobacterium group</taxon>
        <taxon>Chryseobacterium</taxon>
    </lineage>
</organism>
<dbReference type="RefSeq" id="WP_162088072.1">
    <property type="nucleotide sequence ID" value="NZ_CAJIMS010000001.1"/>
</dbReference>
<dbReference type="Proteomes" id="UP000662618">
    <property type="component" value="Unassembled WGS sequence"/>
</dbReference>
<accession>A0A9N8QSH3</accession>
<keyword evidence="2" id="KW-1185">Reference proteome</keyword>
<evidence type="ECO:0000313" key="1">
    <source>
        <dbReference type="EMBL" id="CAD7807690.1"/>
    </source>
</evidence>
<evidence type="ECO:0000313" key="2">
    <source>
        <dbReference type="Proteomes" id="UP000662618"/>
    </source>
</evidence>
<protein>
    <recommendedName>
        <fullName evidence="3">Plasmid stabilization system protein ParE</fullName>
    </recommendedName>
</protein>
<dbReference type="AlphaFoldDB" id="A0A9N8QSH3"/>
<dbReference type="Gene3D" id="3.30.2310.20">
    <property type="entry name" value="RelE-like"/>
    <property type="match status" value="1"/>
</dbReference>